<dbReference type="InterPro" id="IPR002508">
    <property type="entry name" value="MurNAc-LAA_cat"/>
</dbReference>
<dbReference type="EMBL" id="LZYZ01000001">
    <property type="protein sequence ID" value="OOM16453.1"/>
    <property type="molecule type" value="Genomic_DNA"/>
</dbReference>
<dbReference type="GO" id="GO:0009253">
    <property type="term" value="P:peptidoglycan catabolic process"/>
    <property type="evidence" value="ECO:0007669"/>
    <property type="project" value="InterPro"/>
</dbReference>
<reference evidence="5 6" key="1">
    <citation type="submission" date="2016-05" db="EMBL/GenBank/DDBJ databases">
        <title>Microbial solvent formation.</title>
        <authorList>
            <person name="Poehlein A."/>
            <person name="Montoya Solano J.D."/>
            <person name="Flitsch S."/>
            <person name="Krabben P."/>
            <person name="Duerre P."/>
            <person name="Daniel R."/>
        </authorList>
    </citation>
    <scope>NUCLEOTIDE SEQUENCE [LARGE SCALE GENOMIC DNA]</scope>
    <source>
        <strain evidence="5 6">L1-8</strain>
    </source>
</reference>
<feature type="compositionally biased region" description="Basic and acidic residues" evidence="2">
    <location>
        <begin position="26"/>
        <end position="37"/>
    </location>
</feature>
<dbReference type="SMART" id="SM00646">
    <property type="entry name" value="Ami_3"/>
    <property type="match status" value="1"/>
</dbReference>
<dbReference type="RefSeq" id="WP_077864164.1">
    <property type="nucleotide sequence ID" value="NZ_LZYZ01000001.1"/>
</dbReference>
<evidence type="ECO:0000256" key="3">
    <source>
        <dbReference type="SAM" id="SignalP"/>
    </source>
</evidence>
<name>A0A1S8NJA2_CLOSA</name>
<keyword evidence="3" id="KW-0732">Signal</keyword>
<accession>A0A1S8NJA2</accession>
<dbReference type="EC" id="3.5.1.28" evidence="5"/>
<evidence type="ECO:0000313" key="6">
    <source>
        <dbReference type="Proteomes" id="UP000191154"/>
    </source>
</evidence>
<evidence type="ECO:0000259" key="4">
    <source>
        <dbReference type="SMART" id="SM00646"/>
    </source>
</evidence>
<proteinExistence type="predicted"/>
<comment type="caution">
    <text evidence="5">The sequence shown here is derived from an EMBL/GenBank/DDBJ whole genome shotgun (WGS) entry which is preliminary data.</text>
</comment>
<protein>
    <submittedName>
        <fullName evidence="5">Germination-specific N-acetylmuramoyl-L-alanine amidase</fullName>
        <ecNumber evidence="5">3.5.1.28</ecNumber>
    </submittedName>
</protein>
<dbReference type="CDD" id="cd02696">
    <property type="entry name" value="MurNAc-LAA"/>
    <property type="match status" value="1"/>
</dbReference>
<evidence type="ECO:0000256" key="2">
    <source>
        <dbReference type="SAM" id="MobiDB-lite"/>
    </source>
</evidence>
<dbReference type="Gene3D" id="3.40.630.40">
    <property type="entry name" value="Zn-dependent exopeptidases"/>
    <property type="match status" value="1"/>
</dbReference>
<dbReference type="SUPFAM" id="SSF53187">
    <property type="entry name" value="Zn-dependent exopeptidases"/>
    <property type="match status" value="1"/>
</dbReference>
<feature type="signal peptide" evidence="3">
    <location>
        <begin position="1"/>
        <end position="21"/>
    </location>
</feature>
<dbReference type="PANTHER" id="PTHR30404">
    <property type="entry name" value="N-ACETYLMURAMOYL-L-ALANINE AMIDASE"/>
    <property type="match status" value="1"/>
</dbReference>
<feature type="compositionally biased region" description="Basic and acidic residues" evidence="2">
    <location>
        <begin position="49"/>
        <end position="67"/>
    </location>
</feature>
<dbReference type="GO" id="GO:0008745">
    <property type="term" value="F:N-acetylmuramoyl-L-alanine amidase activity"/>
    <property type="evidence" value="ECO:0007669"/>
    <property type="project" value="UniProtKB-EC"/>
</dbReference>
<dbReference type="InterPro" id="IPR050695">
    <property type="entry name" value="N-acetylmuramoyl_amidase_3"/>
</dbReference>
<dbReference type="GO" id="GO:0030288">
    <property type="term" value="C:outer membrane-bounded periplasmic space"/>
    <property type="evidence" value="ECO:0007669"/>
    <property type="project" value="TreeGrafter"/>
</dbReference>
<dbReference type="Proteomes" id="UP000191154">
    <property type="component" value="Unassembled WGS sequence"/>
</dbReference>
<feature type="domain" description="MurNAc-LAA" evidence="4">
    <location>
        <begin position="157"/>
        <end position="275"/>
    </location>
</feature>
<sequence length="279" mass="30324">MKRFISWSLLLVMLLSLSGCGTVIKNEPEQNESKSSQDIDENQSIENDQTAKEDTSKQEAPIEEKQAPEPVVNKKVVVIDPGHSSHGNKGMEKLSPDSDVMKIKDPGGAQGNFTGTPEYVVAMSVALKLKNLLEQNQVTVIMTKTQDSDSPGNIERAEVGNSNNANLEIRIHCDSADSSSASGASMLVPQPIGYAKDISAISEKYGQTILDKLIADVGMKNRGVVKRDDLTGFNWSKVPVVLVEMGFMSNPQEDKLLNDDSYQNKLAQGLCDGILESLK</sequence>
<feature type="region of interest" description="Disordered" evidence="2">
    <location>
        <begin position="26"/>
        <end position="73"/>
    </location>
</feature>
<dbReference type="AlphaFoldDB" id="A0A1S8NJA2"/>
<dbReference type="STRING" id="169679.CSACC_41110"/>
<gene>
    <name evidence="5" type="primary">cwlD_1</name>
    <name evidence="5" type="ORF">CLOSAC_07240</name>
</gene>
<dbReference type="PROSITE" id="PS51257">
    <property type="entry name" value="PROKAR_LIPOPROTEIN"/>
    <property type="match status" value="1"/>
</dbReference>
<dbReference type="PANTHER" id="PTHR30404:SF0">
    <property type="entry name" value="N-ACETYLMURAMOYL-L-ALANINE AMIDASE AMIC"/>
    <property type="match status" value="1"/>
</dbReference>
<keyword evidence="1 5" id="KW-0378">Hydrolase</keyword>
<organism evidence="5 6">
    <name type="scientific">Clostridium saccharobutylicum</name>
    <dbReference type="NCBI Taxonomy" id="169679"/>
    <lineage>
        <taxon>Bacteria</taxon>
        <taxon>Bacillati</taxon>
        <taxon>Bacillota</taxon>
        <taxon>Clostridia</taxon>
        <taxon>Eubacteriales</taxon>
        <taxon>Clostridiaceae</taxon>
        <taxon>Clostridium</taxon>
    </lineage>
</organism>
<dbReference type="Pfam" id="PF01520">
    <property type="entry name" value="Amidase_3"/>
    <property type="match status" value="1"/>
</dbReference>
<evidence type="ECO:0000313" key="5">
    <source>
        <dbReference type="EMBL" id="OOM16453.1"/>
    </source>
</evidence>
<evidence type="ECO:0000256" key="1">
    <source>
        <dbReference type="ARBA" id="ARBA00022801"/>
    </source>
</evidence>
<feature type="chain" id="PRO_5038817640" evidence="3">
    <location>
        <begin position="22"/>
        <end position="279"/>
    </location>
</feature>